<proteinExistence type="predicted"/>
<comment type="caution">
    <text evidence="1">The sequence shown here is derived from an EMBL/GenBank/DDBJ whole genome shotgun (WGS) entry which is preliminary data.</text>
</comment>
<keyword evidence="1" id="KW-0687">Ribonucleoprotein</keyword>
<name>A0AC61QI33_9BACT</name>
<protein>
    <submittedName>
        <fullName evidence="1">50S ribosomal protein L4</fullName>
    </submittedName>
</protein>
<keyword evidence="1" id="KW-0689">Ribosomal protein</keyword>
<dbReference type="EMBL" id="SMOG01000022">
    <property type="protein sequence ID" value="TDF72623.1"/>
    <property type="molecule type" value="Genomic_DNA"/>
</dbReference>
<organism evidence="1 2">
    <name type="scientific">Candidatus Syntrophosphaera thermopropionivorans</name>
    <dbReference type="NCBI Taxonomy" id="2593015"/>
    <lineage>
        <taxon>Bacteria</taxon>
        <taxon>Pseudomonadati</taxon>
        <taxon>Candidatus Cloacimonadota</taxon>
        <taxon>Candidatus Cloacimonadia</taxon>
        <taxon>Candidatus Cloacimonadales</taxon>
        <taxon>Candidatus Cloacimonadaceae</taxon>
        <taxon>Candidatus Syntrophosphaera</taxon>
    </lineage>
</organism>
<dbReference type="Proteomes" id="UP000294588">
    <property type="component" value="Unassembled WGS sequence"/>
</dbReference>
<accession>A0AC61QI33</accession>
<reference evidence="1" key="1">
    <citation type="submission" date="2019-03" db="EMBL/GenBank/DDBJ databases">
        <title>Candidatus Syntrophosphaera thermopropionivorans: a novel player in syntrophic propionate oxidation during anaerobic digestion.</title>
        <authorList>
            <person name="Dyksma S."/>
        </authorList>
    </citation>
    <scope>NUCLEOTIDE SEQUENCE</scope>
    <source>
        <strain evidence="1">W5</strain>
    </source>
</reference>
<gene>
    <name evidence="1" type="primary">rplD</name>
    <name evidence="1" type="ORF">E0946_06015</name>
</gene>
<keyword evidence="2" id="KW-1185">Reference proteome</keyword>
<sequence>MATAIKFNSIGEKIDEIELPAQIFEVDVNSPKVLLNEVVTQYLLNQRQGTVQKKNRAMTAGSTRKIYRQKGTGRARQGSIRNPVRVHGGRAFAILPKNWYRPIPKKKKRLALKVALTDRARDGRIFIIESFDFTEPNTKQAREILNKIVPDKGWKLVVTDGHHFPTVKSFNNLPDVMTDRADSLYAYEILKSHYIVMTQDALNKVEEVFSK</sequence>
<evidence type="ECO:0000313" key="2">
    <source>
        <dbReference type="Proteomes" id="UP000294588"/>
    </source>
</evidence>
<evidence type="ECO:0000313" key="1">
    <source>
        <dbReference type="EMBL" id="TDF72623.1"/>
    </source>
</evidence>